<evidence type="ECO:0000313" key="1">
    <source>
        <dbReference type="EMBL" id="MET3634284.1"/>
    </source>
</evidence>
<name>A0ABV2JEU1_9STRE</name>
<proteinExistence type="predicted"/>
<sequence>MIKLEATSRKGSDTMSAYFEKMLHQRLRFQGTYSGCKVFKKKDRKRTIVYYIISFKNLVEVKSKRLFRDHNHIKVSKKIYLRFAPHF</sequence>
<dbReference type="Proteomes" id="UP001549037">
    <property type="component" value="Unassembled WGS sequence"/>
</dbReference>
<protein>
    <submittedName>
        <fullName evidence="1">Uncharacterized protein</fullName>
    </submittedName>
</protein>
<evidence type="ECO:0000313" key="2">
    <source>
        <dbReference type="Proteomes" id="UP001549037"/>
    </source>
</evidence>
<organism evidence="1 2">
    <name type="scientific">Streptococcus porcorum</name>
    <dbReference type="NCBI Taxonomy" id="701526"/>
    <lineage>
        <taxon>Bacteria</taxon>
        <taxon>Bacillati</taxon>
        <taxon>Bacillota</taxon>
        <taxon>Bacilli</taxon>
        <taxon>Lactobacillales</taxon>
        <taxon>Streptococcaceae</taxon>
        <taxon>Streptococcus</taxon>
    </lineage>
</organism>
<keyword evidence="2" id="KW-1185">Reference proteome</keyword>
<gene>
    <name evidence="1" type="ORF">ABID28_000923</name>
</gene>
<reference evidence="1 2" key="1">
    <citation type="submission" date="2024-06" db="EMBL/GenBank/DDBJ databases">
        <title>Genomic Encyclopedia of Type Strains, Phase IV (KMG-IV): sequencing the most valuable type-strain genomes for metagenomic binning, comparative biology and taxonomic classification.</title>
        <authorList>
            <person name="Goeker M."/>
        </authorList>
    </citation>
    <scope>NUCLEOTIDE SEQUENCE [LARGE SCALE GENOMIC DNA]</scope>
    <source>
        <strain evidence="1 2">DSM 28302</strain>
    </source>
</reference>
<comment type="caution">
    <text evidence="1">The sequence shown here is derived from an EMBL/GenBank/DDBJ whole genome shotgun (WGS) entry which is preliminary data.</text>
</comment>
<accession>A0ABV2JEU1</accession>
<dbReference type="EMBL" id="JBEPLN010000012">
    <property type="protein sequence ID" value="MET3634284.1"/>
    <property type="molecule type" value="Genomic_DNA"/>
</dbReference>
<dbReference type="RefSeq" id="WP_354368521.1">
    <property type="nucleotide sequence ID" value="NZ_JBEPLN010000012.1"/>
</dbReference>